<dbReference type="InterPro" id="IPR035309">
    <property type="entry name" value="PSME4"/>
</dbReference>
<dbReference type="Pfam" id="PF23096">
    <property type="entry name" value="HEAT_PSME4"/>
    <property type="match status" value="1"/>
</dbReference>
<evidence type="ECO:0000256" key="3">
    <source>
        <dbReference type="ARBA" id="ARBA00005739"/>
    </source>
</evidence>
<dbReference type="Pfam" id="PF12813">
    <property type="entry name" value="XPG_I_2"/>
    <property type="match status" value="1"/>
</dbReference>
<sequence length="2451" mass="281776">LLCAMSKVNEVDVVKMNRQPLHERFILKYLPYYDKLKEEVTEHIVKIKSGLASSLLLRECRPGLQFWISQIESMINVYGYCFTKEDHIMFVKIIYELLASPDIDYPTAEYLCTALVALLKKWYYISPKDLQLNWKVLFALYERVIALDLDDGFQEVVPKGLPVVLTNAVKLSSMYFSKEATQEILNRLRPSIGFLTGQIKMNIFITLCNFLPAAMSPNERECGYELWFDELMYWWQNMPNSGMWEYYFVELLQRLAKNNVGCIDWNPHMNFIFNKILRQFRLSVKDTRDSSNFNLGGTVKSYDLKIMGSLVCYMATPKNDVLKYLDRLFKAVQSYCHPSNSGKWQNAIFSFIEALCLNICERLNRERCPRKGWLATIPDDCQLDDQYVSKLVSSILPCVQAGMFGKGSSAIVASCFHYLSRMDPAAVVPIVLDSCESSLLSITEPHRMQQSLASMISVGLPLLRLARHDANGLRLIPFLKSLQSTIDVFDFSKISTILETLSYFFQLLPLVDNCDTPLFVDNLNDIEKELCAGTALFEDIVDGFVDWLLYALTSYGNNVSNGNSNAPDDCPEANVYKEAVSAVGRFLLANSSDMVVKNAMENILRFAEENEFESGMAMVYIAELCCYACEANFDYCFKRIWNLYFGRLKSMITEETKNEEEVHFLIINNIMALDQFLRFQGKSIVEFVDDMLELFDLLLPLQAPTAVNCYSVIVETVLMQLTEVKLDDAERNKEALNQSVDRFIAIRNWGEQFDSKNFQMTWKFPGQAEVDAVSRIFEKILYPQLRLLEQPEKLTKNQIVKCLNLTRHCISGASVVLPFMDGKLIDVTSSKVPRDVIANHSVYDCYPSIIIGGPLDCDGKNIRNMVKDTVNNLLDYMLANREHETAVLEEICWIYQDLLMSRGCSMKQTFATDVDSDDDDDDDENCSVLEEELTNLHKKMSDEVKGRNGMTKILFAFKVKLFHQKRLVCDCEMVHNESHTEVFSKLFKLLTSPYNEIREYARGVFNNCFETFPFSSKFVFDMLLDTIAKYNNDSNDIASRARFKGAMRMLHDCNEIIRFCDSIWQATYKLWMSLARCPFPREPLEIAMFMKMGKQIQSCFQMPEEVVKMGHLLCENFYMPSYITEADIEEAVVQERQRNENNEQTYKQLICELVDIVEEQKLPWSQECIVLKFLILQLHKEVAYPYRAVQLFFKQLRSDHIQIRRMAIKFFSRYLVLQKPKVRKVPLKIPNESPLYADQVKWPHKWGIRADNAFCIYDKNKLPKTAQEWNEATFAEKLHCGFYCWSRECTADAPLSAQPAVDRPLCEMNDSEVGLYTAFTDAEFVEKFSMSLALDSKDIKPVDMCNCKFFRGLFFTFGESILTTLKPILEKLVESERPEKQRLAAEISSGLLYGMRLWPYEMQQRCLEWFSPMLEGIFDSFAPETMNNWLISISEGLVFYTVEQMSWFVEIVVRVIKRAIGTASQRSNYLYVLGLLLFTRNWQMVNVWNELLPVVESKMADPSPSVQEAYGRMLRMMFHSDLADITNEMDIVIPSADLFIGRCLASLENLILETEMSAPDELVEENLPEAELERREKRSESIWKLQTLLNFAFPLGSHVENMPVRKCVLKLLPLLCYFENESSGVDLKELCQMKLKFCLSRIMMTENEAACFLEQCEIVTKRKWWKARISMLHVLQFCAFSNLFSFNTDTNRDRLVEIIFSLLRDDQLEVRKAASNSLSSLLHCSFIQPTGELTACFTDWCQSAEAEVRHAGILGLSAIVSSQPYAVPNYLPDILMQLCRYVNDSAHIVRTSVKETLSEFKRTHVDSWREHQLQFTDEQLSVLTGLFLSPNGLAFAHQIFLHFGIDSACGGDYVAFEKSCRICLCVLKQSDISPVFFMDGKIDEVRYKRRTTILRQQSRMNLARQMSEQPCSKLLLPPLACDLLHRILTEHNITVYYCAGEADAFIAAYANHHNYPVLSSDSDFFIFPLRAGYIPLPSVEWESCNGVLKCSLYQFAHCEAHFPNLKPEVMPLFAVLSGNDFVRGDLFRSFYNQISKPVVMNGKDVCKTRQHRNMNGLLNWLRGKSFAQAVEGVLSYVKKSSVRSLRQIILSGAKFYQNTTLMGNCEDPTRLTRRQLKNLPDWLVELYCAGQMPCPIVIAIRCNQTLILPTFVEDFTKPTIYDSSTRLREALYGIILKDTGKLQVKEYVRLNQAFRFRVISVSSDWCSLSDIGNMTSSELRAQFLRIVDCDEAEIISLSEKLQLYFLSLRYWSLSAAEFASKNILIAFIAVAYCLFSVSATGQGFPKPFRLLNAIPVLDTRMKSKLYLQITHSVNIWQASLTAMTWLNYVLKEPFKWPKISTLFSGRMLINLACELSRDVKPMNLLEKKYFASAANSFASFLEFCKPFQNIIDQAPLSATAKPRKRRRPKQKSSTKSAEKSPVTGQSTSSEWADVDEENRFSKLLNNNLKIS</sequence>
<dbReference type="Pfam" id="PF11919">
    <property type="entry name" value="PSME4_C"/>
    <property type="match status" value="1"/>
</dbReference>
<evidence type="ECO:0000259" key="12">
    <source>
        <dbReference type="Pfam" id="PF11919"/>
    </source>
</evidence>
<evidence type="ECO:0000256" key="8">
    <source>
        <dbReference type="ARBA" id="ARBA00023242"/>
    </source>
</evidence>
<protein>
    <submittedName>
        <fullName evidence="16">Proteasome activator complex subunit 4</fullName>
    </submittedName>
</protein>
<accession>A0A0V0ZHA3</accession>
<evidence type="ECO:0000313" key="16">
    <source>
        <dbReference type="EMBL" id="KRY11771.1"/>
    </source>
</evidence>
<feature type="domain" description="Proteasome activator Blm10 middle HEAT repeats region" evidence="14">
    <location>
        <begin position="325"/>
        <end position="816"/>
    </location>
</feature>
<evidence type="ECO:0000256" key="7">
    <source>
        <dbReference type="ARBA" id="ARBA00023204"/>
    </source>
</evidence>
<keyword evidence="16" id="KW-0647">Proteasome</keyword>
<feature type="domain" description="Proteasome activator complex subunit 4 C-terminal" evidence="12">
    <location>
        <begin position="1749"/>
        <end position="1831"/>
    </location>
</feature>
<dbReference type="GO" id="GO:0000502">
    <property type="term" value="C:proteasome complex"/>
    <property type="evidence" value="ECO:0007669"/>
    <property type="project" value="UniProtKB-KW"/>
</dbReference>
<keyword evidence="4" id="KW-0963">Cytoplasm</keyword>
<dbReference type="Gene3D" id="1.25.10.10">
    <property type="entry name" value="Leucine-rich Repeat Variant"/>
    <property type="match status" value="1"/>
</dbReference>
<feature type="domain" description="Asteroid" evidence="13">
    <location>
        <begin position="1935"/>
        <end position="1994"/>
    </location>
</feature>
<keyword evidence="7" id="KW-0234">DNA repair</keyword>
<evidence type="ECO:0000259" key="15">
    <source>
        <dbReference type="Pfam" id="PF23096"/>
    </source>
</evidence>
<dbReference type="GO" id="GO:0070628">
    <property type="term" value="F:proteasome binding"/>
    <property type="evidence" value="ECO:0007669"/>
    <property type="project" value="InterPro"/>
</dbReference>
<dbReference type="SUPFAM" id="SSF48371">
    <property type="entry name" value="ARM repeat"/>
    <property type="match status" value="2"/>
</dbReference>
<dbReference type="InterPro" id="IPR016024">
    <property type="entry name" value="ARM-type_fold"/>
</dbReference>
<proteinExistence type="inferred from homology"/>
<dbReference type="InterPro" id="IPR039436">
    <property type="entry name" value="Asteroid_dom"/>
</dbReference>
<evidence type="ECO:0000256" key="9">
    <source>
        <dbReference type="PROSITE-ProRule" id="PRU00103"/>
    </source>
</evidence>
<evidence type="ECO:0000256" key="2">
    <source>
        <dbReference type="ARBA" id="ARBA00004496"/>
    </source>
</evidence>
<keyword evidence="5" id="KW-0677">Repeat</keyword>
<feature type="compositionally biased region" description="Basic residues" evidence="11">
    <location>
        <begin position="2401"/>
        <end position="2412"/>
    </location>
</feature>
<dbReference type="PROSITE" id="PS50077">
    <property type="entry name" value="HEAT_REPEAT"/>
    <property type="match status" value="1"/>
</dbReference>
<dbReference type="Gene3D" id="3.40.50.1010">
    <property type="entry name" value="5'-nuclease"/>
    <property type="match status" value="1"/>
</dbReference>
<dbReference type="Proteomes" id="UP000054783">
    <property type="component" value="Unassembled WGS sequence"/>
</dbReference>
<dbReference type="OrthoDB" id="17907at2759"/>
<gene>
    <name evidence="16" type="primary">psme4b</name>
    <name evidence="16" type="ORF">T12_13498</name>
</gene>
<evidence type="ECO:0000256" key="10">
    <source>
        <dbReference type="SAM" id="Coils"/>
    </source>
</evidence>
<evidence type="ECO:0000259" key="13">
    <source>
        <dbReference type="Pfam" id="PF12813"/>
    </source>
</evidence>
<comment type="caution">
    <text evidence="16">The sequence shown here is derived from an EMBL/GenBank/DDBJ whole genome shotgun (WGS) entry which is preliminary data.</text>
</comment>
<dbReference type="SUPFAM" id="SSF88723">
    <property type="entry name" value="PIN domain-like"/>
    <property type="match status" value="1"/>
</dbReference>
<name>A0A0V0ZHA3_9BILA</name>
<dbReference type="InterPro" id="IPR055455">
    <property type="entry name" value="HEAT_PSME4"/>
</dbReference>
<dbReference type="InterPro" id="IPR029060">
    <property type="entry name" value="PIN-like_dom_sf"/>
</dbReference>
<dbReference type="InterPro" id="IPR021133">
    <property type="entry name" value="HEAT_type_2"/>
</dbReference>
<feature type="coiled-coil region" evidence="10">
    <location>
        <begin position="719"/>
        <end position="746"/>
    </location>
</feature>
<feature type="domain" description="Proteasome activator complex subunit 4-like HEAT repeat-like" evidence="15">
    <location>
        <begin position="1188"/>
        <end position="1460"/>
    </location>
</feature>
<comment type="similarity">
    <text evidence="3">Belongs to the BLM10 family.</text>
</comment>
<organism evidence="16 17">
    <name type="scientific">Trichinella patagoniensis</name>
    <dbReference type="NCBI Taxonomy" id="990121"/>
    <lineage>
        <taxon>Eukaryota</taxon>
        <taxon>Metazoa</taxon>
        <taxon>Ecdysozoa</taxon>
        <taxon>Nematoda</taxon>
        <taxon>Enoplea</taxon>
        <taxon>Dorylaimia</taxon>
        <taxon>Trichinellida</taxon>
        <taxon>Trichinellidae</taxon>
        <taxon>Trichinella</taxon>
    </lineage>
</organism>
<comment type="subcellular location">
    <subcellularLocation>
        <location evidence="2">Cytoplasm</location>
    </subcellularLocation>
    <subcellularLocation>
        <location evidence="1">Nucleus speckle</location>
    </subcellularLocation>
</comment>
<evidence type="ECO:0000256" key="1">
    <source>
        <dbReference type="ARBA" id="ARBA00004324"/>
    </source>
</evidence>
<dbReference type="GO" id="GO:0016504">
    <property type="term" value="F:peptidase activator activity"/>
    <property type="evidence" value="ECO:0007669"/>
    <property type="project" value="InterPro"/>
</dbReference>
<dbReference type="GO" id="GO:0016607">
    <property type="term" value="C:nuclear speck"/>
    <property type="evidence" value="ECO:0007669"/>
    <property type="project" value="UniProtKB-SubCell"/>
</dbReference>
<dbReference type="PANTHER" id="PTHR32170">
    <property type="entry name" value="PROTEASOME ACTIVATOR COMPLEX SUBUNIT 4"/>
    <property type="match status" value="1"/>
</dbReference>
<reference evidence="16 17" key="1">
    <citation type="submission" date="2015-01" db="EMBL/GenBank/DDBJ databases">
        <title>Evolution of Trichinella species and genotypes.</title>
        <authorList>
            <person name="Korhonen P.K."/>
            <person name="Edoardo P."/>
            <person name="Giuseppe L.R."/>
            <person name="Gasser R.B."/>
        </authorList>
    </citation>
    <scope>NUCLEOTIDE SEQUENCE [LARGE SCALE GENOMIC DNA]</scope>
    <source>
        <strain evidence="16">ISS2496</strain>
    </source>
</reference>
<evidence type="ECO:0000256" key="5">
    <source>
        <dbReference type="ARBA" id="ARBA00022737"/>
    </source>
</evidence>
<evidence type="ECO:0000259" key="14">
    <source>
        <dbReference type="Pfam" id="PF16507"/>
    </source>
</evidence>
<evidence type="ECO:0000256" key="6">
    <source>
        <dbReference type="ARBA" id="ARBA00022763"/>
    </source>
</evidence>
<dbReference type="PANTHER" id="PTHR32170:SF3">
    <property type="entry name" value="PROTEASOME ACTIVATOR COMPLEX SUBUNIT 4"/>
    <property type="match status" value="1"/>
</dbReference>
<keyword evidence="6" id="KW-0227">DNA damage</keyword>
<evidence type="ECO:0000313" key="17">
    <source>
        <dbReference type="Proteomes" id="UP000054783"/>
    </source>
</evidence>
<evidence type="ECO:0000256" key="11">
    <source>
        <dbReference type="SAM" id="MobiDB-lite"/>
    </source>
</evidence>
<keyword evidence="10" id="KW-0175">Coiled coil</keyword>
<dbReference type="InterPro" id="IPR011989">
    <property type="entry name" value="ARM-like"/>
</dbReference>
<dbReference type="InterPro" id="IPR032430">
    <property type="entry name" value="Blm10_mid"/>
</dbReference>
<dbReference type="GO" id="GO:0006281">
    <property type="term" value="P:DNA repair"/>
    <property type="evidence" value="ECO:0007669"/>
    <property type="project" value="UniProtKB-KW"/>
</dbReference>
<dbReference type="Pfam" id="PF16507">
    <property type="entry name" value="HEAT_PSME4_mid"/>
    <property type="match status" value="1"/>
</dbReference>
<feature type="repeat" description="HEAT" evidence="9">
    <location>
        <begin position="1695"/>
        <end position="1721"/>
    </location>
</feature>
<dbReference type="GO" id="GO:0005829">
    <property type="term" value="C:cytosol"/>
    <property type="evidence" value="ECO:0007669"/>
    <property type="project" value="TreeGrafter"/>
</dbReference>
<dbReference type="EMBL" id="JYDQ01000183">
    <property type="protein sequence ID" value="KRY11771.1"/>
    <property type="molecule type" value="Genomic_DNA"/>
</dbReference>
<feature type="non-terminal residue" evidence="16">
    <location>
        <position position="1"/>
    </location>
</feature>
<keyword evidence="17" id="KW-1185">Reference proteome</keyword>
<dbReference type="STRING" id="990121.A0A0V0ZHA3"/>
<evidence type="ECO:0000256" key="4">
    <source>
        <dbReference type="ARBA" id="ARBA00022490"/>
    </source>
</evidence>
<keyword evidence="8" id="KW-0539">Nucleus</keyword>
<dbReference type="GO" id="GO:0010499">
    <property type="term" value="P:proteasomal ubiquitin-independent protein catabolic process"/>
    <property type="evidence" value="ECO:0007669"/>
    <property type="project" value="TreeGrafter"/>
</dbReference>
<dbReference type="InterPro" id="IPR021843">
    <property type="entry name" value="PSME4_C"/>
</dbReference>
<feature type="region of interest" description="Disordered" evidence="11">
    <location>
        <begin position="2398"/>
        <end position="2433"/>
    </location>
</feature>